<protein>
    <submittedName>
        <fullName evidence="7">Fimbrial protein</fullName>
    </submittedName>
</protein>
<dbReference type="PATRIC" id="fig|1300345.3.peg.563"/>
<comment type="caution">
    <text evidence="7">The sequence shown here is derived from an EMBL/GenBank/DDBJ whole genome shotgun (WGS) entry which is preliminary data.</text>
</comment>
<dbReference type="RefSeq" id="WP_052116071.1">
    <property type="nucleotide sequence ID" value="NZ_JRKJ01000002.1"/>
</dbReference>
<dbReference type="GO" id="GO:0009289">
    <property type="term" value="C:pilus"/>
    <property type="evidence" value="ECO:0007669"/>
    <property type="project" value="UniProtKB-SubCell"/>
</dbReference>
<comment type="similarity">
    <text evidence="2">Belongs to the fimbrial protein family.</text>
</comment>
<keyword evidence="4" id="KW-0281">Fimbrium</keyword>
<keyword evidence="3 5" id="KW-0732">Signal</keyword>
<dbReference type="Pfam" id="PF00419">
    <property type="entry name" value="Fimbrial"/>
    <property type="match status" value="1"/>
</dbReference>
<dbReference type="STRING" id="1300345.LF41_1262"/>
<dbReference type="EMBL" id="JRKJ01000002">
    <property type="protein sequence ID" value="KGQ20723.1"/>
    <property type="molecule type" value="Genomic_DNA"/>
</dbReference>
<dbReference type="SUPFAM" id="SSF49401">
    <property type="entry name" value="Bacterial adhesins"/>
    <property type="match status" value="1"/>
</dbReference>
<dbReference type="AlphaFoldDB" id="A0A0A2WLQ1"/>
<evidence type="ECO:0000313" key="7">
    <source>
        <dbReference type="EMBL" id="KGQ20723.1"/>
    </source>
</evidence>
<dbReference type="GO" id="GO:0043709">
    <property type="term" value="P:cell adhesion involved in single-species biofilm formation"/>
    <property type="evidence" value="ECO:0007669"/>
    <property type="project" value="TreeGrafter"/>
</dbReference>
<evidence type="ECO:0000256" key="4">
    <source>
        <dbReference type="ARBA" id="ARBA00023263"/>
    </source>
</evidence>
<evidence type="ECO:0000256" key="5">
    <source>
        <dbReference type="SAM" id="SignalP"/>
    </source>
</evidence>
<dbReference type="InterPro" id="IPR050263">
    <property type="entry name" value="Bact_Fimbrial_Adh_Pro"/>
</dbReference>
<feature type="signal peptide" evidence="5">
    <location>
        <begin position="1"/>
        <end position="31"/>
    </location>
</feature>
<organism evidence="7 8">
    <name type="scientific">Lysobacter dokdonensis DS-58</name>
    <dbReference type="NCBI Taxonomy" id="1300345"/>
    <lineage>
        <taxon>Bacteria</taxon>
        <taxon>Pseudomonadati</taxon>
        <taxon>Pseudomonadota</taxon>
        <taxon>Gammaproteobacteria</taxon>
        <taxon>Lysobacterales</taxon>
        <taxon>Lysobacteraceae</taxon>
        <taxon>Noviluteimonas</taxon>
    </lineage>
</organism>
<comment type="subcellular location">
    <subcellularLocation>
        <location evidence="1">Fimbrium</location>
    </subcellularLocation>
</comment>
<evidence type="ECO:0000256" key="1">
    <source>
        <dbReference type="ARBA" id="ARBA00004561"/>
    </source>
</evidence>
<dbReference type="Gene3D" id="2.60.40.1090">
    <property type="entry name" value="Fimbrial-type adhesion domain"/>
    <property type="match status" value="1"/>
</dbReference>
<dbReference type="InterPro" id="IPR008966">
    <property type="entry name" value="Adhesion_dom_sf"/>
</dbReference>
<dbReference type="PANTHER" id="PTHR33420">
    <property type="entry name" value="FIMBRIAL SUBUNIT ELFA-RELATED"/>
    <property type="match status" value="1"/>
</dbReference>
<name>A0A0A2WLQ1_9GAMM</name>
<reference evidence="7 8" key="1">
    <citation type="submission" date="2014-09" db="EMBL/GenBank/DDBJ databases">
        <title>Genome sequences of Lysobacter dokdonensis DS-58.</title>
        <authorList>
            <person name="Kim J.F."/>
            <person name="Kwak M.-J."/>
        </authorList>
    </citation>
    <scope>NUCLEOTIDE SEQUENCE [LARGE SCALE GENOMIC DNA]</scope>
    <source>
        <strain evidence="7 8">DS-58</strain>
    </source>
</reference>
<evidence type="ECO:0000256" key="2">
    <source>
        <dbReference type="ARBA" id="ARBA00006671"/>
    </source>
</evidence>
<feature type="chain" id="PRO_5001996403" evidence="5">
    <location>
        <begin position="32"/>
        <end position="182"/>
    </location>
</feature>
<feature type="domain" description="Fimbrial-type adhesion" evidence="6">
    <location>
        <begin position="36"/>
        <end position="181"/>
    </location>
</feature>
<dbReference type="PANTHER" id="PTHR33420:SF3">
    <property type="entry name" value="FIMBRIAL SUBUNIT ELFA"/>
    <property type="match status" value="1"/>
</dbReference>
<evidence type="ECO:0000313" key="8">
    <source>
        <dbReference type="Proteomes" id="UP000030518"/>
    </source>
</evidence>
<keyword evidence="8" id="KW-1185">Reference proteome</keyword>
<evidence type="ECO:0000256" key="3">
    <source>
        <dbReference type="ARBA" id="ARBA00022729"/>
    </source>
</evidence>
<dbReference type="eggNOG" id="COG3539">
    <property type="taxonomic scope" value="Bacteria"/>
</dbReference>
<dbReference type="Proteomes" id="UP000030518">
    <property type="component" value="Unassembled WGS sequence"/>
</dbReference>
<evidence type="ECO:0000259" key="6">
    <source>
        <dbReference type="Pfam" id="PF00419"/>
    </source>
</evidence>
<dbReference type="OrthoDB" id="5720638at2"/>
<proteinExistence type="inferred from homology"/>
<accession>A0A0A2WLQ1</accession>
<gene>
    <name evidence="7" type="ORF">LF41_1262</name>
</gene>
<sequence>MHPIQPQRSRFFATLPVLFVAGCLASPGAAANTGQIHFEGQITDATCEVVGGTGGTPSFTVRLPVVSNEQLGPGDMAGRTMFRMSLQNCTSVANGVRVFFEGGPNVDPASGTLRTSLTDINLALFDGDGTPIAVGSELQRTENTLYSASDTMDYQVAYANVGAFGAMPGMVTAGVVYSLHYP</sequence>
<dbReference type="InterPro" id="IPR000259">
    <property type="entry name" value="Adhesion_dom_fimbrial"/>
</dbReference>
<dbReference type="InterPro" id="IPR036937">
    <property type="entry name" value="Adhesion_dom_fimbrial_sf"/>
</dbReference>